<evidence type="ECO:0000313" key="19">
    <source>
        <dbReference type="EnsemblMetazoa" id="HelroP66185"/>
    </source>
</evidence>
<keyword evidence="10" id="KW-0811">Translocation</keyword>
<dbReference type="EMBL" id="AMQM01000754">
    <property type="status" value="NOT_ANNOTATED_CDS"/>
    <property type="molecule type" value="Genomic_DNA"/>
</dbReference>
<keyword evidence="4" id="KW-0597">Phosphoprotein</keyword>
<dbReference type="Pfam" id="PF04280">
    <property type="entry name" value="Tim44"/>
    <property type="match status" value="1"/>
</dbReference>
<evidence type="ECO:0000313" key="20">
    <source>
        <dbReference type="Proteomes" id="UP000015101"/>
    </source>
</evidence>
<sequence>MSTRRNFISEFIENIKHELNKNKEMKDSLKKFREEAEKLEQSDSLKKAREKYQSIEAETVKSSDALKKKISEMVKEKLSDVEKSEYAKKGKEIVDDVAQSMGRAADTVSRQTEQLAKSQVFKTVSSGVKTLKEEIKESTTYERSTLYKAPEKLRKREEYMVKPGEEKPIEANFDASGVVLHKDSQWYQSWQLFKDNNQLVNKLFDMKTRYDESGNVLIRATRTVTDKLSELFGGIFTKTEMSTVLTEIIRMDPTFDKEQFIKLCQFDFIPNILEAIVQGNLEILQDWCHEGAFNILATPIRQAQAANYKFDSKVLDVNHVDIVAGKIMDQGPVLVISFTAQQIMVVRDLMNNVVEGDPEKIMRIFYVWAFCRDQNVLDPRAAWKLIDLSASPMEQWL</sequence>
<dbReference type="InterPro" id="IPR039544">
    <property type="entry name" value="Tim44-like"/>
</dbReference>
<keyword evidence="8" id="KW-0653">Protein transport</keyword>
<feature type="coiled-coil region" evidence="16">
    <location>
        <begin position="15"/>
        <end position="58"/>
    </location>
</feature>
<keyword evidence="9" id="KW-0809">Transit peptide</keyword>
<feature type="domain" description="Tim44-like" evidence="17">
    <location>
        <begin position="241"/>
        <end position="390"/>
    </location>
</feature>
<dbReference type="GO" id="GO:0051087">
    <property type="term" value="F:protein-folding chaperone binding"/>
    <property type="evidence" value="ECO:0000318"/>
    <property type="project" value="GO_Central"/>
</dbReference>
<dbReference type="EnsemblMetazoa" id="HelroT66185">
    <property type="protein sequence ID" value="HelroP66185"/>
    <property type="gene ID" value="HelroG66185"/>
</dbReference>
<dbReference type="AlphaFoldDB" id="T1FYI2"/>
<keyword evidence="20" id="KW-1185">Reference proteome</keyword>
<dbReference type="KEGG" id="hro:HELRODRAFT_66185"/>
<keyword evidence="3" id="KW-0813">Transport</keyword>
<evidence type="ECO:0000256" key="4">
    <source>
        <dbReference type="ARBA" id="ARBA00022553"/>
    </source>
</evidence>
<evidence type="ECO:0000256" key="7">
    <source>
        <dbReference type="ARBA" id="ARBA00022840"/>
    </source>
</evidence>
<comment type="subcellular location">
    <subcellularLocation>
        <location evidence="1">Mitochondrion inner membrane</location>
        <topology evidence="1">Peripheral membrane protein</topology>
        <orientation evidence="1">Matrix side</orientation>
    </subcellularLocation>
</comment>
<dbReference type="RefSeq" id="XP_009019341.1">
    <property type="nucleotide sequence ID" value="XM_009021093.1"/>
</dbReference>
<keyword evidence="16" id="KW-0175">Coiled coil</keyword>
<organism evidence="19 20">
    <name type="scientific">Helobdella robusta</name>
    <name type="common">Californian leech</name>
    <dbReference type="NCBI Taxonomy" id="6412"/>
    <lineage>
        <taxon>Eukaryota</taxon>
        <taxon>Metazoa</taxon>
        <taxon>Spiralia</taxon>
        <taxon>Lophotrochozoa</taxon>
        <taxon>Annelida</taxon>
        <taxon>Clitellata</taxon>
        <taxon>Hirudinea</taxon>
        <taxon>Rhynchobdellida</taxon>
        <taxon>Glossiphoniidae</taxon>
        <taxon>Helobdella</taxon>
    </lineage>
</organism>
<dbReference type="GO" id="GO:0030150">
    <property type="term" value="P:protein import into mitochondrial matrix"/>
    <property type="evidence" value="ECO:0000318"/>
    <property type="project" value="GO_Central"/>
</dbReference>
<gene>
    <name evidence="19" type="primary">20213880</name>
    <name evidence="18" type="ORF">HELRODRAFT_66185</name>
</gene>
<dbReference type="GO" id="GO:0005524">
    <property type="term" value="F:ATP binding"/>
    <property type="evidence" value="ECO:0007669"/>
    <property type="project" value="UniProtKB-KW"/>
</dbReference>
<evidence type="ECO:0000256" key="9">
    <source>
        <dbReference type="ARBA" id="ARBA00022946"/>
    </source>
</evidence>
<keyword evidence="6" id="KW-0999">Mitochondrion inner membrane</keyword>
<dbReference type="OrthoDB" id="10265990at2759"/>
<name>T1FYI2_HELRO</name>
<reference evidence="18 20" key="2">
    <citation type="journal article" date="2013" name="Nature">
        <title>Insights into bilaterian evolution from three spiralian genomes.</title>
        <authorList>
            <person name="Simakov O."/>
            <person name="Marletaz F."/>
            <person name="Cho S.J."/>
            <person name="Edsinger-Gonzales E."/>
            <person name="Havlak P."/>
            <person name="Hellsten U."/>
            <person name="Kuo D.H."/>
            <person name="Larsson T."/>
            <person name="Lv J."/>
            <person name="Arendt D."/>
            <person name="Savage R."/>
            <person name="Osoegawa K."/>
            <person name="de Jong P."/>
            <person name="Grimwood J."/>
            <person name="Chapman J.A."/>
            <person name="Shapiro H."/>
            <person name="Aerts A."/>
            <person name="Otillar R.P."/>
            <person name="Terry A.Y."/>
            <person name="Boore J.L."/>
            <person name="Grigoriev I.V."/>
            <person name="Lindberg D.R."/>
            <person name="Seaver E.C."/>
            <person name="Weisblat D.A."/>
            <person name="Putnam N.H."/>
            <person name="Rokhsar D.S."/>
        </authorList>
    </citation>
    <scope>NUCLEOTIDE SEQUENCE</scope>
</reference>
<evidence type="ECO:0000256" key="10">
    <source>
        <dbReference type="ARBA" id="ARBA00023010"/>
    </source>
</evidence>
<dbReference type="InterPro" id="IPR007379">
    <property type="entry name" value="Tim44-like_dom"/>
</dbReference>
<dbReference type="OMA" id="NFQMEPF"/>
<accession>T1FYI2</accession>
<dbReference type="InParanoid" id="T1FYI2"/>
<evidence type="ECO:0000256" key="12">
    <source>
        <dbReference type="ARBA" id="ARBA00023136"/>
    </source>
</evidence>
<evidence type="ECO:0000256" key="8">
    <source>
        <dbReference type="ARBA" id="ARBA00022927"/>
    </source>
</evidence>
<keyword evidence="5" id="KW-0547">Nucleotide-binding</keyword>
<evidence type="ECO:0000256" key="14">
    <source>
        <dbReference type="ARBA" id="ARBA00063163"/>
    </source>
</evidence>
<evidence type="ECO:0000313" key="18">
    <source>
        <dbReference type="EMBL" id="ESO01933.1"/>
    </source>
</evidence>
<keyword evidence="12" id="KW-0472">Membrane</keyword>
<evidence type="ECO:0000256" key="11">
    <source>
        <dbReference type="ARBA" id="ARBA00023128"/>
    </source>
</evidence>
<evidence type="ECO:0000256" key="3">
    <source>
        <dbReference type="ARBA" id="ARBA00022448"/>
    </source>
</evidence>
<evidence type="ECO:0000256" key="13">
    <source>
        <dbReference type="ARBA" id="ARBA00057148"/>
    </source>
</evidence>
<reference evidence="19" key="3">
    <citation type="submission" date="2015-06" db="UniProtKB">
        <authorList>
            <consortium name="EnsemblMetazoa"/>
        </authorList>
    </citation>
    <scope>IDENTIFICATION</scope>
</reference>
<protein>
    <recommendedName>
        <fullName evidence="15">Mitochondrial import inner membrane translocase subunit TIM44</fullName>
    </recommendedName>
</protein>
<evidence type="ECO:0000256" key="15">
    <source>
        <dbReference type="ARBA" id="ARBA00074309"/>
    </source>
</evidence>
<dbReference type="STRING" id="6412.T1FYI2"/>
<evidence type="ECO:0000256" key="1">
    <source>
        <dbReference type="ARBA" id="ARBA00004443"/>
    </source>
</evidence>
<dbReference type="InterPro" id="IPR017303">
    <property type="entry name" value="Tim44"/>
</dbReference>
<dbReference type="PIRSF" id="PIRSF037871">
    <property type="entry name" value="TIM44"/>
    <property type="match status" value="1"/>
</dbReference>
<evidence type="ECO:0000256" key="5">
    <source>
        <dbReference type="ARBA" id="ARBA00022741"/>
    </source>
</evidence>
<keyword evidence="11" id="KW-0496">Mitochondrion</keyword>
<dbReference type="GeneID" id="20213880"/>
<dbReference type="eggNOG" id="KOG2580">
    <property type="taxonomic scope" value="Eukaryota"/>
</dbReference>
<dbReference type="FunCoup" id="T1FYI2">
    <property type="interactions" value="1724"/>
</dbReference>
<dbReference type="Gene3D" id="3.10.450.240">
    <property type="match status" value="1"/>
</dbReference>
<dbReference type="CTD" id="20213880"/>
<reference evidence="20" key="1">
    <citation type="submission" date="2012-12" db="EMBL/GenBank/DDBJ databases">
        <authorList>
            <person name="Hellsten U."/>
            <person name="Grimwood J."/>
            <person name="Chapman J.A."/>
            <person name="Shapiro H."/>
            <person name="Aerts A."/>
            <person name="Otillar R.P."/>
            <person name="Terry A.Y."/>
            <person name="Boore J.L."/>
            <person name="Simakov O."/>
            <person name="Marletaz F."/>
            <person name="Cho S.-J."/>
            <person name="Edsinger-Gonzales E."/>
            <person name="Havlak P."/>
            <person name="Kuo D.-H."/>
            <person name="Larsson T."/>
            <person name="Lv J."/>
            <person name="Arendt D."/>
            <person name="Savage R."/>
            <person name="Osoegawa K."/>
            <person name="de Jong P."/>
            <person name="Lindberg D.R."/>
            <person name="Seaver E.C."/>
            <person name="Weisblat D.A."/>
            <person name="Putnam N.H."/>
            <person name="Grigoriev I.V."/>
            <person name="Rokhsar D.S."/>
        </authorList>
    </citation>
    <scope>NUCLEOTIDE SEQUENCE</scope>
</reference>
<evidence type="ECO:0000259" key="17">
    <source>
        <dbReference type="SMART" id="SM00978"/>
    </source>
</evidence>
<dbReference type="Proteomes" id="UP000015101">
    <property type="component" value="Unassembled WGS sequence"/>
</dbReference>
<evidence type="ECO:0000256" key="16">
    <source>
        <dbReference type="SAM" id="Coils"/>
    </source>
</evidence>
<dbReference type="PANTHER" id="PTHR10721">
    <property type="entry name" value="MITOCHONDRIAL IMPORT INNER MEMBRANE TRANSLOCASE SUBUNIT TIM44"/>
    <property type="match status" value="1"/>
</dbReference>
<proteinExistence type="inferred from homology"/>
<dbReference type="SMART" id="SM00978">
    <property type="entry name" value="Tim44"/>
    <property type="match status" value="1"/>
</dbReference>
<dbReference type="HOGENOM" id="CLU_020932_1_1_1"/>
<evidence type="ECO:0000256" key="6">
    <source>
        <dbReference type="ARBA" id="ARBA00022792"/>
    </source>
</evidence>
<comment type="function">
    <text evidence="13">Essential component of the PAM complex, a complex required for the translocation of transit peptide-containing proteins from the inner membrane into the mitochondrial matrix in an ATP-dependent manner. Recruits mitochondrial HSP70 to drive protein translocation into the matrix using ATP as an energy source.</text>
</comment>
<dbReference type="FunFam" id="3.10.450.240:FF:000001">
    <property type="entry name" value="Mitochondrial import inner membrane translocase subunit TIM44"/>
    <property type="match status" value="1"/>
</dbReference>
<comment type="subunit">
    <text evidence="14">Probable component of the PAM complex at least composed of a mitochondrial HSP70 protein, GRPEL1 or GRPEL2, TIMM44, TIMM16/PAM16 and TIMM14/DNAJC19. The complex interacts with the TIMM23 component of the TIM23 complex. Interacts with SLC25A4/ANT1 and SLC25A5/ANT2; leading to inhibit the presequence translocase TIMM23, thereby promoting stabilization of PINK1.</text>
</comment>
<dbReference type="EMBL" id="KB096742">
    <property type="protein sequence ID" value="ESO01933.1"/>
    <property type="molecule type" value="Genomic_DNA"/>
</dbReference>
<comment type="similarity">
    <text evidence="2">Belongs to the Tim44 family.</text>
</comment>
<evidence type="ECO:0000256" key="2">
    <source>
        <dbReference type="ARBA" id="ARBA00009597"/>
    </source>
</evidence>
<dbReference type="SUPFAM" id="SSF54427">
    <property type="entry name" value="NTF2-like"/>
    <property type="match status" value="1"/>
</dbReference>
<dbReference type="InterPro" id="IPR032710">
    <property type="entry name" value="NTF2-like_dom_sf"/>
</dbReference>
<dbReference type="PANTHER" id="PTHR10721:SF1">
    <property type="entry name" value="MITOCHONDRIAL IMPORT INNER MEMBRANE TRANSLOCASE SUBUNIT TIM44"/>
    <property type="match status" value="1"/>
</dbReference>
<keyword evidence="7" id="KW-0067">ATP-binding</keyword>
<dbReference type="GO" id="GO:0005743">
    <property type="term" value="C:mitochondrial inner membrane"/>
    <property type="evidence" value="ECO:0000318"/>
    <property type="project" value="GO_Central"/>
</dbReference>